<accession>M4SK55</accession>
<reference evidence="1 4" key="1">
    <citation type="submission" date="2010-11" db="EMBL/GenBank/DDBJ databases">
        <title>The Genome Sequence of Cellulophaga phage phiST.</title>
        <authorList>
            <consortium name="The Broad Institute Genome Sequencing Platform"/>
            <person name="Henn M.R."/>
            <person name="Reimann L."/>
            <person name="Holmfelt K."/>
            <person name="Levin J."/>
            <person name="Malboeuf C."/>
            <person name="Casali M."/>
            <person name="Russ C."/>
            <person name="Lennon N."/>
            <person name="Chapman S.B."/>
            <person name="Erlich R."/>
            <person name="Young S.K."/>
            <person name="Yandava C."/>
            <person name="Zeng Q."/>
            <person name="Alvarado L."/>
            <person name="Anderson S."/>
            <person name="Berlin A."/>
            <person name="Chen Z."/>
            <person name="Freedman E."/>
            <person name="Gellesch M."/>
            <person name="Goldberg J."/>
            <person name="Green L."/>
            <person name="Griggs A."/>
            <person name="Gujja S."/>
            <person name="Heilman E.R."/>
            <person name="Heiman D."/>
            <person name="Hollinger A."/>
            <person name="Howarth C."/>
            <person name="Larson L."/>
            <person name="Mehta T."/>
            <person name="Pearson M."/>
            <person name="Roberts A."/>
            <person name="Ryan E."/>
            <person name="Saif S."/>
            <person name="Shea T."/>
            <person name="Shenoy N."/>
            <person name="Sisk P."/>
            <person name="Stolte C."/>
            <person name="Sykes S."/>
            <person name="White J."/>
            <person name="Haas B."/>
            <person name="Nusbaum C."/>
            <person name="Birren B."/>
        </authorList>
    </citation>
    <scope>NUCLEOTIDE SEQUENCE [LARGE SCALE GENOMIC DNA]</scope>
    <source>
        <strain evidence="1">PhiST</strain>
        <strain evidence="4">phiST</strain>
    </source>
</reference>
<dbReference type="GeneID" id="15009906"/>
<keyword evidence="4" id="KW-1185">Reference proteome</keyword>
<dbReference type="EMBL" id="HQ634192">
    <property type="protein sequence ID" value="AGH56707.1"/>
    <property type="molecule type" value="Genomic_DNA"/>
</dbReference>
<dbReference type="KEGG" id="vg:15009906"/>
<dbReference type="EMBL" id="KC821604">
    <property type="protein sequence ID" value="AGO47241.1"/>
    <property type="molecule type" value="Genomic_DNA"/>
</dbReference>
<dbReference type="RefSeq" id="YP_007673390.1">
    <property type="nucleotide sequence ID" value="NC_020842.1"/>
</dbReference>
<evidence type="ECO:0000313" key="1">
    <source>
        <dbReference type="EMBL" id="AGH56707.1"/>
    </source>
</evidence>
<gene>
    <name evidence="1" type="ORF">CGPG_00008</name>
    <name evidence="2" type="ORF">PhiST_gp102</name>
</gene>
<evidence type="ECO:0000313" key="2">
    <source>
        <dbReference type="EMBL" id="AGO47241.1"/>
    </source>
</evidence>
<evidence type="ECO:0000313" key="3">
    <source>
        <dbReference type="Proteomes" id="UP000014729"/>
    </source>
</evidence>
<proteinExistence type="predicted"/>
<reference evidence="3" key="3">
    <citation type="submission" date="2013-03" db="EMBL/GenBank/DDBJ databases">
        <title>The Cellulophaga phages: a novel, diverse, and globally ubiquitous model system.</title>
        <authorList>
            <person name="Holmfeldt K."/>
            <person name="Solonenko N."/>
            <person name="Shah M."/>
            <person name="Corrier K."/>
            <person name="Riemann L."/>
            <person name="VerBerkmoes N.C."/>
            <person name="Sullivan M.B."/>
        </authorList>
    </citation>
    <scope>NUCLEOTIDE SEQUENCE [LARGE SCALE GENOMIC DNA]</scope>
</reference>
<protein>
    <submittedName>
        <fullName evidence="1">Uncharacterized protein</fullName>
    </submittedName>
</protein>
<reference evidence="2 3" key="2">
    <citation type="journal article" date="2013" name="Proc. Natl. Acad. Sci. U.S.A.">
        <title>Twelve previously unknown phage genera are ubiquitous in global oceans.</title>
        <authorList>
            <person name="Holmfeldt K."/>
            <person name="Solonenko N."/>
            <person name="Shah M."/>
            <person name="Corrier K."/>
            <person name="Riemann L."/>
            <person name="Verberkmoes N.C."/>
            <person name="Sullivan M.B."/>
        </authorList>
    </citation>
    <scope>NUCLEOTIDE SEQUENCE [LARGE SCALE GENOMIC DNA]</scope>
    <source>
        <strain evidence="2">PhiST</strain>
    </source>
</reference>
<organism evidence="1 4">
    <name type="scientific">Cellulophaga phage phiST</name>
    <dbReference type="NCBI Taxonomy" id="756282"/>
    <lineage>
        <taxon>Viruses</taxon>
        <taxon>Duplodnaviria</taxon>
        <taxon>Heunggongvirae</taxon>
        <taxon>Uroviricota</taxon>
        <taxon>Caudoviricetes</taxon>
        <taxon>Cbastvirus</taxon>
        <taxon>Cbastvirus ST</taxon>
    </lineage>
</organism>
<name>M4SK55_9CAUD</name>
<dbReference type="Proteomes" id="UP000203074">
    <property type="component" value="Segment"/>
</dbReference>
<sequence length="49" mass="5634">MMQNMAIAYMRGFEGKSSGVYGVKGSLLLKKYKEGVYDRKNNLPNRYLI</sequence>
<evidence type="ECO:0000313" key="4">
    <source>
        <dbReference type="Proteomes" id="UP000203074"/>
    </source>
</evidence>
<dbReference type="Proteomes" id="UP000014729">
    <property type="component" value="Segment"/>
</dbReference>